<dbReference type="GO" id="GO:0032259">
    <property type="term" value="P:methylation"/>
    <property type="evidence" value="ECO:0007669"/>
    <property type="project" value="UniProtKB-KW"/>
</dbReference>
<organism evidence="3 4">
    <name type="scientific">Nitrososphaera viennensis EN76</name>
    <dbReference type="NCBI Taxonomy" id="926571"/>
    <lineage>
        <taxon>Archaea</taxon>
        <taxon>Nitrososphaerota</taxon>
        <taxon>Nitrososphaeria</taxon>
        <taxon>Nitrososphaerales</taxon>
        <taxon>Nitrososphaeraceae</taxon>
        <taxon>Nitrososphaera</taxon>
    </lineage>
</organism>
<dbReference type="InterPro" id="IPR025714">
    <property type="entry name" value="Methyltranfer_dom"/>
</dbReference>
<evidence type="ECO:0000313" key="3">
    <source>
        <dbReference type="EMBL" id="AIC14508.1"/>
    </source>
</evidence>
<dbReference type="PANTHER" id="PTHR45128">
    <property type="entry name" value="METHYLTRANSFERASE TYPE 11"/>
    <property type="match status" value="1"/>
</dbReference>
<dbReference type="Gene3D" id="3.40.50.150">
    <property type="entry name" value="Vaccinia Virus protein VP39"/>
    <property type="match status" value="1"/>
</dbReference>
<feature type="domain" description="S-adenosylmethionine-dependent methyltransferase Rv2258c-like winged HTH" evidence="2">
    <location>
        <begin position="21"/>
        <end position="94"/>
    </location>
</feature>
<dbReference type="InterPro" id="IPR048711">
    <property type="entry name" value="WHD_Rv2258c"/>
</dbReference>
<dbReference type="AlphaFoldDB" id="A0A060HFZ6"/>
<evidence type="ECO:0000313" key="4">
    <source>
        <dbReference type="Proteomes" id="UP000027093"/>
    </source>
</evidence>
<evidence type="ECO:0000259" key="1">
    <source>
        <dbReference type="Pfam" id="PF13847"/>
    </source>
</evidence>
<dbReference type="CDD" id="cd02440">
    <property type="entry name" value="AdoMet_MTases"/>
    <property type="match status" value="1"/>
</dbReference>
<dbReference type="PANTHER" id="PTHR45128:SF1">
    <property type="entry name" value="S-ADENOSYLMETHIONINE-DEPENDENT METHYLTRANSFERASE RV2258C"/>
    <property type="match status" value="1"/>
</dbReference>
<protein>
    <submittedName>
        <fullName evidence="3">Methyltransferase type 11</fullName>
    </submittedName>
</protein>
<sequence>MRMSKDDDFSGRFLQILNDGMLCLMTSVGHKAGLFDTMARLAPSTSAEIAKAAKLNERYVREWLGAMVTGRIIDYDPSAGKYSLPATHASCLTRAAGIDNLAMFTQYVALMGNVEDDIVKCFKKGGGVPYSAFPKFQEIQAEETARVFDARLVSDILPLAGQTDRLKSGIDVLDVGCGTGHAINLMARTFPKSRFWGYDISREGIGAARAEAKKMKLKNARFKIVDAAKIDDREKFDLITAFDTIHDQARPTKVLKCIYRALRKGGTFLMQDIAASSRLHENMQNTLAPTLYTISTMHCMTVSLAYGGEGLGTVWGEQKAKEKLAEAGFGSVDVKQVEGDMLNYYYVTQKKSNDL</sequence>
<keyword evidence="4" id="KW-1185">Reference proteome</keyword>
<dbReference type="EMBL" id="CP007536">
    <property type="protein sequence ID" value="AIC14508.1"/>
    <property type="molecule type" value="Genomic_DNA"/>
</dbReference>
<keyword evidence="3" id="KW-0808">Transferase</keyword>
<reference evidence="3 4" key="1">
    <citation type="journal article" date="2014" name="Int. J. Syst. Evol. Microbiol.">
        <title>Nitrososphaera viennensis gen. nov., sp. nov., an aerobic and mesophilic, ammonia-oxidizing archaeon from soil and a member of the archaeal phylum Thaumarchaeota.</title>
        <authorList>
            <person name="Stieglmeier M."/>
            <person name="Klingl A."/>
            <person name="Alves R.J."/>
            <person name="Rittmann S.K."/>
            <person name="Melcher M."/>
            <person name="Leisch N."/>
            <person name="Schleper C."/>
        </authorList>
    </citation>
    <scope>NUCLEOTIDE SEQUENCE [LARGE SCALE GENOMIC DNA]</scope>
    <source>
        <strain evidence="3">EN76</strain>
    </source>
</reference>
<dbReference type="KEGG" id="nvn:NVIE_003180"/>
<keyword evidence="3" id="KW-0489">Methyltransferase</keyword>
<dbReference type="InterPro" id="IPR053173">
    <property type="entry name" value="SAM-binding_MTase"/>
</dbReference>
<dbReference type="Proteomes" id="UP000027093">
    <property type="component" value="Chromosome"/>
</dbReference>
<dbReference type="GO" id="GO:0008168">
    <property type="term" value="F:methyltransferase activity"/>
    <property type="evidence" value="ECO:0007669"/>
    <property type="project" value="UniProtKB-KW"/>
</dbReference>
<dbReference type="Pfam" id="PF21320">
    <property type="entry name" value="WHD_Rv2258c"/>
    <property type="match status" value="1"/>
</dbReference>
<proteinExistence type="predicted"/>
<dbReference type="Pfam" id="PF13847">
    <property type="entry name" value="Methyltransf_31"/>
    <property type="match status" value="1"/>
</dbReference>
<dbReference type="SUPFAM" id="SSF53335">
    <property type="entry name" value="S-adenosyl-L-methionine-dependent methyltransferases"/>
    <property type="match status" value="1"/>
</dbReference>
<evidence type="ECO:0000259" key="2">
    <source>
        <dbReference type="Pfam" id="PF21320"/>
    </source>
</evidence>
<accession>A0A060HFZ6</accession>
<dbReference type="STRING" id="926571.NVIE_003180"/>
<gene>
    <name evidence="3" type="ORF">NVIE_003180</name>
</gene>
<dbReference type="InterPro" id="IPR029063">
    <property type="entry name" value="SAM-dependent_MTases_sf"/>
</dbReference>
<feature type="domain" description="Methyltransferase" evidence="1">
    <location>
        <begin position="167"/>
        <end position="288"/>
    </location>
</feature>
<name>A0A060HFZ6_9ARCH</name>
<dbReference type="HOGENOM" id="CLU_063529_1_1_2"/>